<organism evidence="3">
    <name type="scientific">Archaeoglobus fulgidus</name>
    <dbReference type="NCBI Taxonomy" id="2234"/>
    <lineage>
        <taxon>Archaea</taxon>
        <taxon>Methanobacteriati</taxon>
        <taxon>Methanobacteriota</taxon>
        <taxon>Archaeoglobi</taxon>
        <taxon>Archaeoglobales</taxon>
        <taxon>Archaeoglobaceae</taxon>
        <taxon>Archaeoglobus</taxon>
    </lineage>
</organism>
<comment type="caution">
    <text evidence="3">The sequence shown here is derived from an EMBL/GenBank/DDBJ whole genome shotgun (WGS) entry which is preliminary data.</text>
</comment>
<dbReference type="AlphaFoldDB" id="A0A7C3RBR3"/>
<feature type="transmembrane region" description="Helical" evidence="1">
    <location>
        <begin position="172"/>
        <end position="191"/>
    </location>
</feature>
<reference evidence="3" key="1">
    <citation type="journal article" date="2020" name="mSystems">
        <title>Genome- and Community-Level Interaction Insights into Carbon Utilization and Element Cycling Functions of Hydrothermarchaeota in Hydrothermal Sediment.</title>
        <authorList>
            <person name="Zhou Z."/>
            <person name="Liu Y."/>
            <person name="Xu W."/>
            <person name="Pan J."/>
            <person name="Luo Z.H."/>
            <person name="Li M."/>
        </authorList>
    </citation>
    <scope>NUCLEOTIDE SEQUENCE [LARGE SCALE GENOMIC DNA]</scope>
    <source>
        <strain evidence="3">SpSt-87</strain>
    </source>
</reference>
<feature type="domain" description="EamA" evidence="2">
    <location>
        <begin position="4"/>
        <end position="135"/>
    </location>
</feature>
<dbReference type="SUPFAM" id="SSF103481">
    <property type="entry name" value="Multidrug resistance efflux transporter EmrE"/>
    <property type="match status" value="2"/>
</dbReference>
<feature type="transmembrane region" description="Helical" evidence="1">
    <location>
        <begin position="258"/>
        <end position="277"/>
    </location>
</feature>
<keyword evidence="1" id="KW-0472">Membrane</keyword>
<feature type="transmembrane region" description="Helical" evidence="1">
    <location>
        <begin position="118"/>
        <end position="135"/>
    </location>
</feature>
<dbReference type="PANTHER" id="PTHR22911">
    <property type="entry name" value="ACYL-MALONYL CONDENSING ENZYME-RELATED"/>
    <property type="match status" value="1"/>
</dbReference>
<dbReference type="Pfam" id="PF00892">
    <property type="entry name" value="EamA"/>
    <property type="match status" value="2"/>
</dbReference>
<keyword evidence="1" id="KW-0812">Transmembrane</keyword>
<proteinExistence type="predicted"/>
<accession>A0A7C3RBR3</accession>
<dbReference type="PANTHER" id="PTHR22911:SF137">
    <property type="entry name" value="SOLUTE CARRIER FAMILY 35 MEMBER G2-RELATED"/>
    <property type="match status" value="1"/>
</dbReference>
<feature type="transmembrane region" description="Helical" evidence="1">
    <location>
        <begin position="232"/>
        <end position="251"/>
    </location>
</feature>
<dbReference type="GO" id="GO:0016020">
    <property type="term" value="C:membrane"/>
    <property type="evidence" value="ECO:0007669"/>
    <property type="project" value="InterPro"/>
</dbReference>
<protein>
    <submittedName>
        <fullName evidence="3">DMT family transporter</fullName>
    </submittedName>
</protein>
<name>A0A7C3RBR3_ARCFL</name>
<evidence type="ECO:0000256" key="1">
    <source>
        <dbReference type="SAM" id="Phobius"/>
    </source>
</evidence>
<feature type="domain" description="EamA" evidence="2">
    <location>
        <begin position="144"/>
        <end position="274"/>
    </location>
</feature>
<feature type="transmembrane region" description="Helical" evidence="1">
    <location>
        <begin position="63"/>
        <end position="83"/>
    </location>
</feature>
<dbReference type="Gene3D" id="1.10.3730.20">
    <property type="match status" value="2"/>
</dbReference>
<feature type="transmembrane region" description="Helical" evidence="1">
    <location>
        <begin position="90"/>
        <end position="112"/>
    </location>
</feature>
<sequence length="279" mass="30638">MQVVILPLISAICWAFNGIAYRKGVKNVSIFTANFHRTLFATVYFLPFTAWELPGITLDMQTAIVLVISAILSFYIGDLSYFASLKRSPVSIALPASSTYPVYVVLLSTIVYGEKLSLNALFSAILVFLAVYIIYGSGEKGETSGVFYALLAAFSWALAILTLDFLTDRLPVSVVAFVRLLLCLILLIFTVKSHEIFEKDSVIFSGVIGGFFSFLGIMFFITAIKISNSWNVVQPSSSSPVFAAIFSAIFLKERLNSRLLFGISVVIIAVILLLVPLHL</sequence>
<keyword evidence="1" id="KW-1133">Transmembrane helix</keyword>
<dbReference type="EMBL" id="DTLB01000037">
    <property type="protein sequence ID" value="HFW32524.1"/>
    <property type="molecule type" value="Genomic_DNA"/>
</dbReference>
<gene>
    <name evidence="3" type="ORF">ENW66_06185</name>
</gene>
<dbReference type="InterPro" id="IPR000620">
    <property type="entry name" value="EamA_dom"/>
</dbReference>
<feature type="transmembrane region" description="Helical" evidence="1">
    <location>
        <begin position="203"/>
        <end position="226"/>
    </location>
</feature>
<evidence type="ECO:0000313" key="3">
    <source>
        <dbReference type="EMBL" id="HFW32524.1"/>
    </source>
</evidence>
<dbReference type="InterPro" id="IPR037185">
    <property type="entry name" value="EmrE-like"/>
</dbReference>
<feature type="transmembrane region" description="Helical" evidence="1">
    <location>
        <begin position="147"/>
        <end position="166"/>
    </location>
</feature>
<evidence type="ECO:0000259" key="2">
    <source>
        <dbReference type="Pfam" id="PF00892"/>
    </source>
</evidence>